<evidence type="ECO:0000313" key="12">
    <source>
        <dbReference type="Proteomes" id="UP000006757"/>
    </source>
</evidence>
<name>K1WQ95_TRIAC</name>
<accession>K1WQ95</accession>
<evidence type="ECO:0000256" key="4">
    <source>
        <dbReference type="ARBA" id="ARBA00022763"/>
    </source>
</evidence>
<keyword evidence="6" id="KW-0238">DNA-binding</keyword>
<dbReference type="Gene3D" id="3.40.1170.10">
    <property type="entry name" value="DNA repair protein MutS, domain I"/>
    <property type="match status" value="1"/>
</dbReference>
<evidence type="ECO:0000256" key="1">
    <source>
        <dbReference type="ARBA" id="ARBA00004123"/>
    </source>
</evidence>
<evidence type="ECO:0000256" key="2">
    <source>
        <dbReference type="ARBA" id="ARBA00006271"/>
    </source>
</evidence>
<dbReference type="OrthoDB" id="121051at2759"/>
<feature type="domain" description="DNA mismatch repair protein MutS-like N-terminal" evidence="9">
    <location>
        <begin position="4"/>
        <end position="108"/>
    </location>
</feature>
<dbReference type="Pfam" id="PF05188">
    <property type="entry name" value="MutS_II"/>
    <property type="match status" value="1"/>
</dbReference>
<protein>
    <submittedName>
        <fullName evidence="11">DNA mismatch repair protein MSH2</fullName>
    </submittedName>
</protein>
<dbReference type="InterPro" id="IPR007860">
    <property type="entry name" value="DNA_mmatch_repair_MutS_con_dom"/>
</dbReference>
<comment type="caution">
    <text evidence="11">The sequence shown here is derived from an EMBL/GenBank/DDBJ whole genome shotgun (WGS) entry which is preliminary data.</text>
</comment>
<dbReference type="AlphaFoldDB" id="K1WQ95"/>
<evidence type="ECO:0000259" key="10">
    <source>
        <dbReference type="Pfam" id="PF05188"/>
    </source>
</evidence>
<evidence type="ECO:0000256" key="7">
    <source>
        <dbReference type="ARBA" id="ARBA00023204"/>
    </source>
</evidence>
<dbReference type="HOGENOM" id="CLU_002472_10_3_1"/>
<keyword evidence="4" id="KW-0227">DNA damage</keyword>
<comment type="subcellular location">
    <subcellularLocation>
        <location evidence="1">Nucleus</location>
    </subcellularLocation>
</comment>
<dbReference type="InterPro" id="IPR016151">
    <property type="entry name" value="DNA_mismatch_repair_MutS_N"/>
</dbReference>
<evidence type="ECO:0000256" key="8">
    <source>
        <dbReference type="ARBA" id="ARBA00023242"/>
    </source>
</evidence>
<evidence type="ECO:0000313" key="11">
    <source>
        <dbReference type="EMBL" id="EKD03209.1"/>
    </source>
</evidence>
<dbReference type="EMBL" id="AMBO01000262">
    <property type="protein sequence ID" value="EKD03209.1"/>
    <property type="molecule type" value="Genomic_DNA"/>
</dbReference>
<reference evidence="11 12" key="1">
    <citation type="journal article" date="2012" name="Eukaryot. Cell">
        <title>Genome sequence of the Trichosporon asahii environmental strain CBS 8904.</title>
        <authorList>
            <person name="Yang R.Y."/>
            <person name="Li H.T."/>
            <person name="Zhu H."/>
            <person name="Zhou G.P."/>
            <person name="Wang M."/>
            <person name="Wang L."/>
        </authorList>
    </citation>
    <scope>NUCLEOTIDE SEQUENCE [LARGE SCALE GENOMIC DNA]</scope>
    <source>
        <strain evidence="11 12">CBS 8904</strain>
    </source>
</reference>
<keyword evidence="7" id="KW-0234">DNA repair</keyword>
<dbReference type="GO" id="GO:0030983">
    <property type="term" value="F:mismatched DNA binding"/>
    <property type="evidence" value="ECO:0007669"/>
    <property type="project" value="InterPro"/>
</dbReference>
<evidence type="ECO:0000256" key="6">
    <source>
        <dbReference type="ARBA" id="ARBA00023125"/>
    </source>
</evidence>
<gene>
    <name evidence="11" type="ORF">A1Q2_02492</name>
</gene>
<dbReference type="Pfam" id="PF01624">
    <property type="entry name" value="MutS_I"/>
    <property type="match status" value="1"/>
</dbReference>
<dbReference type="GO" id="GO:0006298">
    <property type="term" value="P:mismatch repair"/>
    <property type="evidence" value="ECO:0007669"/>
    <property type="project" value="InterPro"/>
</dbReference>
<dbReference type="Proteomes" id="UP000006757">
    <property type="component" value="Unassembled WGS sequence"/>
</dbReference>
<feature type="domain" description="DNA mismatch repair protein MutS connector" evidence="10">
    <location>
        <begin position="126"/>
        <end position="220"/>
    </location>
</feature>
<dbReference type="STRING" id="1220162.K1WQ95"/>
<dbReference type="Gene3D" id="3.30.420.110">
    <property type="entry name" value="MutS, connector domain"/>
    <property type="match status" value="1"/>
</dbReference>
<dbReference type="InterPro" id="IPR007695">
    <property type="entry name" value="DNA_mismatch_repair_MutS-lik_N"/>
</dbReference>
<proteinExistence type="inferred from homology"/>
<comment type="similarity">
    <text evidence="2">Belongs to the DNA mismatch repair MutS family.</text>
</comment>
<keyword evidence="5" id="KW-0067">ATP-binding</keyword>
<keyword evidence="12" id="KW-1185">Reference proteome</keyword>
<dbReference type="GO" id="GO:0005524">
    <property type="term" value="F:ATP binding"/>
    <property type="evidence" value="ECO:0007669"/>
    <property type="project" value="UniProtKB-KW"/>
</dbReference>
<dbReference type="InterPro" id="IPR036678">
    <property type="entry name" value="MutS_con_dom_sf"/>
</dbReference>
<keyword evidence="8" id="KW-0539">Nucleus</keyword>
<keyword evidence="3" id="KW-0547">Nucleotide-binding</keyword>
<dbReference type="GO" id="GO:0005634">
    <property type="term" value="C:nucleus"/>
    <property type="evidence" value="ECO:0007669"/>
    <property type="project" value="UniProtKB-SubCell"/>
</dbReference>
<evidence type="ECO:0000256" key="3">
    <source>
        <dbReference type="ARBA" id="ARBA00022741"/>
    </source>
</evidence>
<organism evidence="11 12">
    <name type="scientific">Trichosporon asahii var. asahii (strain CBS 8904)</name>
    <name type="common">Yeast</name>
    <dbReference type="NCBI Taxonomy" id="1220162"/>
    <lineage>
        <taxon>Eukaryota</taxon>
        <taxon>Fungi</taxon>
        <taxon>Dikarya</taxon>
        <taxon>Basidiomycota</taxon>
        <taxon>Agaricomycotina</taxon>
        <taxon>Tremellomycetes</taxon>
        <taxon>Trichosporonales</taxon>
        <taxon>Trichosporonaceae</taxon>
        <taxon>Trichosporon</taxon>
    </lineage>
</organism>
<dbReference type="InParanoid" id="K1WQ95"/>
<sequence>MPPRSEGLVRLFDRDGYYSAHGSDALLIADQVFKTHNVLKYLGSGRAKDGGLPSVSVSMTLAKAFLRDCLTARQMRVEIWEPETGSTGKRNHTRWKIGKTASPGNLSQVEDLLFAHEDLLANAVSMAIKLQLKEGQRIVGAAFVDVQEKTIGVSQYEDDENFSNTESLLIQLGIKECIVQEDEKRKNNDLTKLRTLGERCGVIVTEQKSKSFEAGSVEQDMARLLDETHPATLRELYGMCIN</sequence>
<evidence type="ECO:0000259" key="9">
    <source>
        <dbReference type="Pfam" id="PF01624"/>
    </source>
</evidence>
<evidence type="ECO:0000256" key="5">
    <source>
        <dbReference type="ARBA" id="ARBA00022840"/>
    </source>
</evidence>
<dbReference type="eggNOG" id="KOG0219">
    <property type="taxonomic scope" value="Eukaryota"/>
</dbReference>
<dbReference type="FunFam" id="3.30.420.110:FF:000002">
    <property type="entry name" value="DNA mismatch repair protein"/>
    <property type="match status" value="1"/>
</dbReference>